<feature type="region of interest" description="Disordered" evidence="1">
    <location>
        <begin position="300"/>
        <end position="323"/>
    </location>
</feature>
<evidence type="ECO:0008006" key="6">
    <source>
        <dbReference type="Google" id="ProtNLM"/>
    </source>
</evidence>
<proteinExistence type="predicted"/>
<evidence type="ECO:0000313" key="5">
    <source>
        <dbReference type="Proteomes" id="UP000596035"/>
    </source>
</evidence>
<sequence>MEGVNSVSREQIRDIARYQQKAEKQEGGVQAKQAAAGEAASIDLKQPVGQAEAKMLAARQTLRANEAVLREIKDGVDRMESLAREAAAEGAPDREVLGEELSKLRQELMRLLGGTAGLPLSDSAAQSPISQLPAWLLLAMADSPDPDQLLAALGLDKSAGGSEIMAALAKLPLEDPGAGYLAAVYLGAVIAGGGTDKLDPEMAAQGLLRLLEAMQNGLAPDEAVSELTNGLFDSLEDFQQQFLDGMAPGMEAFFSNLLFSGGFSMPDLMDLLSGGGMGETDLLMTLLAALDAAVGMLPELGSSGEATGETQDPAAQQASQSQDMGGFTAEGRELTGVAYDAESNAVTVSGDEKVILRGHGEQTSALELRGQGQVEIRNANAARVTVDNAKTQLYTKGETELHELSFKEKATLTLAGSGLTRLGDIKGGPDNVLRLKEGAFILERQAAELPVRVVIEGAVMLQVPRESHVFNALGEELEPYDLMWKSMFPGWSSLEGMTIDGRHAQMMLLRSAQPDLARLWLLKGDPSQGYPAHLIALEGRGRSEELQTRYVYLQWSRMQRKFIPISMFPNPFTVTGGEEDVDWRYEEDSRTLRVLTGKVTGLKGGAGTDAVDRPFSGRLALADGIGAVELTLDGVTCRVPSGRACSLGSGNRVTLLLKRGTESLFESGAGCAGISLGDGTSLYIDQTRATGQPDGALTARGGAASPGIGRDSGHGKGRTASIMIRGGRVTAVEGRRESGGGKPPRRTLAGLSLAARALKLDAMDISTKEAASDAVRQLSAGRRWVNRLQEAYRAVYGKLGQSLSDPGSISRYAQAVQNGEEAGALMWEMRREMEKPSAGPYSRWETEDVDQLLKAMEDMINQ</sequence>
<gene>
    <name evidence="2" type="ORF">ADH66_11310</name>
    <name evidence="3" type="ORF">I5Q82_01630</name>
</gene>
<accession>A0A1Z2XS49</accession>
<reference evidence="3 5" key="3">
    <citation type="submission" date="2020-11" db="EMBL/GenBank/DDBJ databases">
        <title>Closed and high quality bacterial genomes of the OMM12 community.</title>
        <authorList>
            <person name="Marbouty M."/>
            <person name="Lamy-Besnier Q."/>
            <person name="Debarbieux L."/>
            <person name="Koszul R."/>
        </authorList>
    </citation>
    <scope>NUCLEOTIDE SEQUENCE [LARGE SCALE GENOMIC DNA]</scope>
    <source>
        <strain evidence="3 5">KB18</strain>
    </source>
</reference>
<name>A0A1Z2XS49_9FIRM</name>
<dbReference type="RefSeq" id="WP_066540793.1">
    <property type="nucleotide sequence ID" value="NZ_CP021422.1"/>
</dbReference>
<protein>
    <recommendedName>
        <fullName evidence="6">FecR protein domain-containing protein</fullName>
    </recommendedName>
</protein>
<dbReference type="EMBL" id="CP021422">
    <property type="protein sequence ID" value="ASB41191.1"/>
    <property type="molecule type" value="Genomic_DNA"/>
</dbReference>
<evidence type="ECO:0000313" key="4">
    <source>
        <dbReference type="Proteomes" id="UP000196710"/>
    </source>
</evidence>
<dbReference type="AlphaFoldDB" id="A0A1Z2XS49"/>
<evidence type="ECO:0000313" key="3">
    <source>
        <dbReference type="EMBL" id="QQR30465.1"/>
    </source>
</evidence>
<feature type="region of interest" description="Disordered" evidence="1">
    <location>
        <begin position="693"/>
        <end position="717"/>
    </location>
</feature>
<reference evidence="4" key="2">
    <citation type="submission" date="2017-05" db="EMBL/GenBank/DDBJ databases">
        <title>Improved OligoMM genomes.</title>
        <authorList>
            <person name="Garzetti D."/>
        </authorList>
    </citation>
    <scope>NUCLEOTIDE SEQUENCE [LARGE SCALE GENOMIC DNA]</scope>
    <source>
        <strain evidence="4">KB18</strain>
    </source>
</reference>
<dbReference type="Proteomes" id="UP000596035">
    <property type="component" value="Chromosome"/>
</dbReference>
<evidence type="ECO:0000256" key="1">
    <source>
        <dbReference type="SAM" id="MobiDB-lite"/>
    </source>
</evidence>
<reference evidence="2" key="1">
    <citation type="journal article" date="2017" name="Genome Announc.">
        <title>High-Quality Whole-Genome Sequences of the Oligo-Mouse-Microbiota Bacterial Community.</title>
        <authorList>
            <person name="Garzetti D."/>
            <person name="Brugiroux S."/>
            <person name="Bunk B."/>
            <person name="Pukall R."/>
            <person name="McCoy K.D."/>
            <person name="Macpherson A.J."/>
            <person name="Stecher B."/>
        </authorList>
    </citation>
    <scope>NUCLEOTIDE SEQUENCE</scope>
    <source>
        <strain evidence="2">KB18</strain>
    </source>
</reference>
<organism evidence="3 5">
    <name type="scientific">Acutalibacter muris</name>
    <dbReference type="NCBI Taxonomy" id="1796620"/>
    <lineage>
        <taxon>Bacteria</taxon>
        <taxon>Bacillati</taxon>
        <taxon>Bacillota</taxon>
        <taxon>Clostridia</taxon>
        <taxon>Eubacteriales</taxon>
        <taxon>Acutalibacteraceae</taxon>
        <taxon>Acutalibacter</taxon>
    </lineage>
</organism>
<dbReference type="KEGG" id="amur:ADH66_11310"/>
<dbReference type="Proteomes" id="UP000196710">
    <property type="component" value="Chromosome"/>
</dbReference>
<dbReference type="EMBL" id="CP065321">
    <property type="protein sequence ID" value="QQR30465.1"/>
    <property type="molecule type" value="Genomic_DNA"/>
</dbReference>
<evidence type="ECO:0000313" key="2">
    <source>
        <dbReference type="EMBL" id="ASB41191.1"/>
    </source>
</evidence>
<keyword evidence="4" id="KW-1185">Reference proteome</keyword>